<dbReference type="GO" id="GO:0003677">
    <property type="term" value="F:DNA binding"/>
    <property type="evidence" value="ECO:0007669"/>
    <property type="project" value="UniProtKB-KW"/>
</dbReference>
<feature type="compositionally biased region" description="Basic and acidic residues" evidence="6">
    <location>
        <begin position="213"/>
        <end position="224"/>
    </location>
</feature>
<evidence type="ECO:0000259" key="8">
    <source>
        <dbReference type="PROSITE" id="PS50901"/>
    </source>
</evidence>
<dbReference type="PANTHER" id="PTHR22683:SF41">
    <property type="entry name" value="DNA TRANSLOCASE FTSK"/>
    <property type="match status" value="1"/>
</dbReference>
<keyword evidence="7" id="KW-0472">Membrane</keyword>
<evidence type="ECO:0000256" key="6">
    <source>
        <dbReference type="SAM" id="MobiDB-lite"/>
    </source>
</evidence>
<dbReference type="Gene3D" id="1.10.10.10">
    <property type="entry name" value="Winged helix-like DNA-binding domain superfamily/Winged helix DNA-binding domain"/>
    <property type="match status" value="1"/>
</dbReference>
<evidence type="ECO:0000256" key="7">
    <source>
        <dbReference type="SAM" id="Phobius"/>
    </source>
</evidence>
<feature type="domain" description="FtsK" evidence="8">
    <location>
        <begin position="466"/>
        <end position="659"/>
    </location>
</feature>
<dbReference type="AlphaFoldDB" id="A0A857DG55"/>
<dbReference type="SMART" id="SM00843">
    <property type="entry name" value="Ftsk_gamma"/>
    <property type="match status" value="1"/>
</dbReference>
<keyword evidence="7" id="KW-0812">Transmembrane</keyword>
<dbReference type="RefSeq" id="WP_051408095.1">
    <property type="nucleotide sequence ID" value="NZ_CP046996.1"/>
</dbReference>
<keyword evidence="7" id="KW-1133">Transmembrane helix</keyword>
<comment type="similarity">
    <text evidence="1">Belongs to the FtsK/SpoIIIE/SftA family.</text>
</comment>
<organism evidence="9 10">
    <name type="scientific">Dehalobacter restrictus</name>
    <dbReference type="NCBI Taxonomy" id="55583"/>
    <lineage>
        <taxon>Bacteria</taxon>
        <taxon>Bacillati</taxon>
        <taxon>Bacillota</taxon>
        <taxon>Clostridia</taxon>
        <taxon>Eubacteriales</taxon>
        <taxon>Desulfitobacteriaceae</taxon>
        <taxon>Dehalobacter</taxon>
    </lineage>
</organism>
<dbReference type="GO" id="GO:0005524">
    <property type="term" value="F:ATP binding"/>
    <property type="evidence" value="ECO:0007669"/>
    <property type="project" value="UniProtKB-UniRule"/>
</dbReference>
<keyword evidence="9" id="KW-0132">Cell division</keyword>
<keyword evidence="4" id="KW-0238">DNA-binding</keyword>
<keyword evidence="2 5" id="KW-0547">Nucleotide-binding</keyword>
<feature type="region of interest" description="Disordered" evidence="6">
    <location>
        <begin position="291"/>
        <end position="321"/>
    </location>
</feature>
<dbReference type="GO" id="GO:0051301">
    <property type="term" value="P:cell division"/>
    <property type="evidence" value="ECO:0007669"/>
    <property type="project" value="UniProtKB-KW"/>
</dbReference>
<dbReference type="SUPFAM" id="SSF46785">
    <property type="entry name" value="Winged helix' DNA-binding domain"/>
    <property type="match status" value="1"/>
</dbReference>
<dbReference type="InterPro" id="IPR002543">
    <property type="entry name" value="FtsK_dom"/>
</dbReference>
<feature type="transmembrane region" description="Helical" evidence="7">
    <location>
        <begin position="67"/>
        <end position="90"/>
    </location>
</feature>
<dbReference type="PANTHER" id="PTHR22683">
    <property type="entry name" value="SPORULATION PROTEIN RELATED"/>
    <property type="match status" value="1"/>
</dbReference>
<evidence type="ECO:0000256" key="3">
    <source>
        <dbReference type="ARBA" id="ARBA00022840"/>
    </source>
</evidence>
<evidence type="ECO:0000256" key="1">
    <source>
        <dbReference type="ARBA" id="ARBA00006474"/>
    </source>
</evidence>
<feature type="binding site" evidence="5">
    <location>
        <begin position="483"/>
        <end position="490"/>
    </location>
    <ligand>
        <name>ATP</name>
        <dbReference type="ChEBI" id="CHEBI:30616"/>
    </ligand>
</feature>
<gene>
    <name evidence="9" type="ORF">GQ588_06255</name>
</gene>
<evidence type="ECO:0000256" key="2">
    <source>
        <dbReference type="ARBA" id="ARBA00022741"/>
    </source>
</evidence>
<dbReference type="Pfam" id="PF09397">
    <property type="entry name" value="FtsK_gamma"/>
    <property type="match status" value="1"/>
</dbReference>
<name>A0A857DG55_9FIRM</name>
<feature type="compositionally biased region" description="Basic and acidic residues" evidence="6">
    <location>
        <begin position="258"/>
        <end position="268"/>
    </location>
</feature>
<evidence type="ECO:0000313" key="10">
    <source>
        <dbReference type="Proteomes" id="UP000430508"/>
    </source>
</evidence>
<keyword evidence="3 5" id="KW-0067">ATP-binding</keyword>
<dbReference type="InterPro" id="IPR036388">
    <property type="entry name" value="WH-like_DNA-bd_sf"/>
</dbReference>
<feature type="transmembrane region" description="Helical" evidence="7">
    <location>
        <begin position="144"/>
        <end position="174"/>
    </location>
</feature>
<evidence type="ECO:0000313" key="9">
    <source>
        <dbReference type="EMBL" id="QHA00264.1"/>
    </source>
</evidence>
<evidence type="ECO:0000256" key="5">
    <source>
        <dbReference type="PROSITE-ProRule" id="PRU00289"/>
    </source>
</evidence>
<feature type="region of interest" description="Disordered" evidence="6">
    <location>
        <begin position="213"/>
        <end position="279"/>
    </location>
</feature>
<dbReference type="SMART" id="SM00382">
    <property type="entry name" value="AAA"/>
    <property type="match status" value="1"/>
</dbReference>
<feature type="transmembrane region" description="Helical" evidence="7">
    <location>
        <begin position="102"/>
        <end position="124"/>
    </location>
</feature>
<dbReference type="Gene3D" id="3.30.980.40">
    <property type="match status" value="1"/>
</dbReference>
<dbReference type="InterPro" id="IPR027417">
    <property type="entry name" value="P-loop_NTPase"/>
</dbReference>
<dbReference type="InterPro" id="IPR003593">
    <property type="entry name" value="AAA+_ATPase"/>
</dbReference>
<keyword evidence="9" id="KW-0131">Cell cycle</keyword>
<dbReference type="EMBL" id="CP046996">
    <property type="protein sequence ID" value="QHA00264.1"/>
    <property type="molecule type" value="Genomic_DNA"/>
</dbReference>
<proteinExistence type="inferred from homology"/>
<dbReference type="InterPro" id="IPR036390">
    <property type="entry name" value="WH_DNA-bd_sf"/>
</dbReference>
<dbReference type="InterPro" id="IPR041027">
    <property type="entry name" value="FtsK_alpha"/>
</dbReference>
<dbReference type="GO" id="GO:0016020">
    <property type="term" value="C:membrane"/>
    <property type="evidence" value="ECO:0007669"/>
    <property type="project" value="UniProtKB-SubCell"/>
</dbReference>
<dbReference type="InterPro" id="IPR018541">
    <property type="entry name" value="Ftsk_gamma"/>
</dbReference>
<evidence type="ECO:0000256" key="4">
    <source>
        <dbReference type="ARBA" id="ARBA00023125"/>
    </source>
</evidence>
<reference evidence="9 10" key="1">
    <citation type="submission" date="2019-12" db="EMBL/GenBank/DDBJ databases">
        <title>Sequence classification of anaerobic respiratory reductive dehalogenases: First we see many, then we see few.</title>
        <authorList>
            <person name="Molenda O."/>
            <person name="Puentes Jacome L.A."/>
            <person name="Cao X."/>
            <person name="Nesbo C.L."/>
            <person name="Tang S."/>
            <person name="Morson N."/>
            <person name="Patron J."/>
            <person name="Lomheim L."/>
            <person name="Wishart D.S."/>
            <person name="Edwards E.A."/>
        </authorList>
    </citation>
    <scope>NUCLEOTIDE SEQUENCE [LARGE SCALE GENOMIC DNA]</scope>
    <source>
        <strain evidence="9 10">12DCA</strain>
    </source>
</reference>
<sequence length="805" mass="87535">MKSWGFGTLATKTTKKNRRGSRKKRQSVHDTIRNEIIGILVMGLACLGFVMLYSNSKGAIVTLMIKALRIAAGDGSVGIFIILGVIGISLMSNNRRSMKSRIIGAVLLWLVAEGFLHLGSSAAYDTAGLLELGKAGLGGGLLGAVISIMLVMLVGVTGGYVILAVLALIGAILVMNRSLVGTIKDLLSLTASFAQMVDRHIRDFLQVLADGRQERQKRKEDDRNSMFAAAKKGEPVKSPTPGDYFDSKQSSPVIEIFGEERNRGEERNKKNKQVPQSETDHYLINTRMDDSAERRTGNLGDSAGGMETAAAPPGKLTGTPISRQTEKNEHYRLPPLNLVHKSMKKGQKSGKDIADNVRLLEDTLASFGVRVKVTRVTQGPTITRYEVQPAPGVKVSKITSLSDDIALSLAASDVRMEAPIPGKSAVGIEVPNKEIAIVHFREVLETEDFQDSPSKLSLALGKDITGTPIIGDLTRMPHLLIAGATGAGKSVCINTIIGSIVYKAKPDEVKLLLIDPKVVELANYNGIPHLISPVVTEPQRAAGALKWIVTEMETRYELFAASGVRDIVRYNFLVSEKKDTESKPLPYVVVIIDELADLMMVAPGEVEESICRLAQMARAAGIHLIVATQRPSVDVITGLIKANIPSRIAFAVSSQIDSRTILDMGGAEKLLGRGDMLYHPIGISKPIRVQGCFLSDKEVKNIVDYLLEQAKPEYFEIPEVSLSSGNSEEPEDELFYKAANIFMESNTASVSLLQRRLKIGYSRAARIVDMLEEKGVVGQHEGSKPREVLMTKGQFEQKFGKNLNS</sequence>
<dbReference type="SUPFAM" id="SSF52540">
    <property type="entry name" value="P-loop containing nucleoside triphosphate hydrolases"/>
    <property type="match status" value="1"/>
</dbReference>
<dbReference type="Pfam" id="PF01580">
    <property type="entry name" value="FtsK_SpoIIIE"/>
    <property type="match status" value="1"/>
</dbReference>
<dbReference type="PROSITE" id="PS50901">
    <property type="entry name" value="FTSK"/>
    <property type="match status" value="1"/>
</dbReference>
<dbReference type="Gene3D" id="3.40.50.300">
    <property type="entry name" value="P-loop containing nucleotide triphosphate hydrolases"/>
    <property type="match status" value="1"/>
</dbReference>
<protein>
    <submittedName>
        <fullName evidence="9">Cell division protein FtsK</fullName>
    </submittedName>
</protein>
<dbReference type="Pfam" id="PF17854">
    <property type="entry name" value="FtsK_alpha"/>
    <property type="match status" value="1"/>
</dbReference>
<dbReference type="Proteomes" id="UP000430508">
    <property type="component" value="Chromosome"/>
</dbReference>
<dbReference type="InterPro" id="IPR050206">
    <property type="entry name" value="FtsK/SpoIIIE/SftA"/>
</dbReference>
<feature type="transmembrane region" description="Helical" evidence="7">
    <location>
        <begin position="32"/>
        <end position="55"/>
    </location>
</feature>
<accession>A0A857DG55</accession>